<feature type="transmembrane region" description="Helical" evidence="1">
    <location>
        <begin position="12"/>
        <end position="29"/>
    </location>
</feature>
<dbReference type="STRING" id="1915074.SPHI_19550"/>
<keyword evidence="1" id="KW-1133">Transmembrane helix</keyword>
<reference evidence="2 3" key="1">
    <citation type="submission" date="2016-11" db="EMBL/GenBank/DDBJ databases">
        <title>Genome sequence of Sphingomonas jeddahensis G39.</title>
        <authorList>
            <person name="Poehlein A."/>
            <person name="Wuebbeler J.H."/>
            <person name="Steinbuechel A."/>
            <person name="Daniel R."/>
        </authorList>
    </citation>
    <scope>NUCLEOTIDE SEQUENCE [LARGE SCALE GENOMIC DNA]</scope>
    <source>
        <strain evidence="2 3">G39</strain>
    </source>
</reference>
<accession>A0A1V2EUD2</accession>
<name>A0A1V2EUD2_9SPHN</name>
<evidence type="ECO:0000313" key="3">
    <source>
        <dbReference type="Proteomes" id="UP000188729"/>
    </source>
</evidence>
<protein>
    <submittedName>
        <fullName evidence="2">Uncharacterized protein</fullName>
    </submittedName>
</protein>
<dbReference type="AlphaFoldDB" id="A0A1V2EUD2"/>
<dbReference type="Proteomes" id="UP000188729">
    <property type="component" value="Unassembled WGS sequence"/>
</dbReference>
<evidence type="ECO:0000256" key="1">
    <source>
        <dbReference type="SAM" id="Phobius"/>
    </source>
</evidence>
<gene>
    <name evidence="2" type="ORF">SPHI_19550</name>
</gene>
<organism evidence="2 3">
    <name type="scientific">Sphingomonas jeddahensis</name>
    <dbReference type="NCBI Taxonomy" id="1915074"/>
    <lineage>
        <taxon>Bacteria</taxon>
        <taxon>Pseudomonadati</taxon>
        <taxon>Pseudomonadota</taxon>
        <taxon>Alphaproteobacteria</taxon>
        <taxon>Sphingomonadales</taxon>
        <taxon>Sphingomonadaceae</taxon>
        <taxon>Sphingomonas</taxon>
    </lineage>
</organism>
<proteinExistence type="predicted"/>
<dbReference type="EMBL" id="MPSB01000008">
    <property type="protein sequence ID" value="ONF95754.1"/>
    <property type="molecule type" value="Genomic_DNA"/>
</dbReference>
<comment type="caution">
    <text evidence="2">The sequence shown here is derived from an EMBL/GenBank/DDBJ whole genome shotgun (WGS) entry which is preliminary data.</text>
</comment>
<keyword evidence="1" id="KW-0812">Transmembrane</keyword>
<evidence type="ECO:0000313" key="2">
    <source>
        <dbReference type="EMBL" id="ONF95754.1"/>
    </source>
</evidence>
<feature type="transmembrane region" description="Helical" evidence="1">
    <location>
        <begin position="35"/>
        <end position="53"/>
    </location>
</feature>
<keyword evidence="3" id="KW-1185">Reference proteome</keyword>
<keyword evidence="1" id="KW-0472">Membrane</keyword>
<sequence>MAPSPQRSGSAGGFLVAVCLVIGTIIGLVVGQPSIGFLVGLGVGALAALVLWLKDRG</sequence>
<dbReference type="RefSeq" id="WP_233130848.1">
    <property type="nucleotide sequence ID" value="NZ_MPSB01000008.1"/>
</dbReference>